<evidence type="ECO:0000256" key="8">
    <source>
        <dbReference type="ARBA" id="ARBA00022840"/>
    </source>
</evidence>
<comment type="catalytic activity">
    <reaction evidence="12">
        <text>L-seryl-[protein] + ATP = O-phospho-L-seryl-[protein] + ADP + H(+)</text>
        <dbReference type="Rhea" id="RHEA:17989"/>
        <dbReference type="Rhea" id="RHEA-COMP:9863"/>
        <dbReference type="Rhea" id="RHEA-COMP:11604"/>
        <dbReference type="ChEBI" id="CHEBI:15378"/>
        <dbReference type="ChEBI" id="CHEBI:29999"/>
        <dbReference type="ChEBI" id="CHEBI:30616"/>
        <dbReference type="ChEBI" id="CHEBI:83421"/>
        <dbReference type="ChEBI" id="CHEBI:456216"/>
        <dbReference type="EC" id="2.7.11.1"/>
    </reaction>
</comment>
<keyword evidence="7" id="KW-0418">Kinase</keyword>
<evidence type="ECO:0000313" key="18">
    <source>
        <dbReference type="Proteomes" id="UP000694395"/>
    </source>
</evidence>
<dbReference type="Proteomes" id="UP000694395">
    <property type="component" value="Chromosome 12"/>
</dbReference>
<comment type="subcellular location">
    <subcellularLocation>
        <location evidence="2">Nucleus</location>
    </subcellularLocation>
</comment>
<dbReference type="InterPro" id="IPR011009">
    <property type="entry name" value="Kinase-like_dom_sf"/>
</dbReference>
<dbReference type="GO" id="GO:0004674">
    <property type="term" value="F:protein serine/threonine kinase activity"/>
    <property type="evidence" value="ECO:0007669"/>
    <property type="project" value="UniProtKB-KW"/>
</dbReference>
<name>A0A8C7WAN2_ONCMY</name>
<evidence type="ECO:0000256" key="3">
    <source>
        <dbReference type="ARBA" id="ARBA00012513"/>
    </source>
</evidence>
<feature type="compositionally biased region" description="Basic and acidic residues" evidence="15">
    <location>
        <begin position="46"/>
        <end position="61"/>
    </location>
</feature>
<dbReference type="InterPro" id="IPR008271">
    <property type="entry name" value="Ser/Thr_kinase_AS"/>
</dbReference>
<accession>A0A8C7WAN2</accession>
<evidence type="ECO:0000256" key="5">
    <source>
        <dbReference type="ARBA" id="ARBA00022679"/>
    </source>
</evidence>
<protein>
    <recommendedName>
        <fullName evidence="3">non-specific serine/threonine protein kinase</fullName>
        <ecNumber evidence="3">2.7.11.1</ecNumber>
    </recommendedName>
</protein>
<dbReference type="GO" id="GO:0007059">
    <property type="term" value="P:chromosome segregation"/>
    <property type="evidence" value="ECO:0007669"/>
    <property type="project" value="TreeGrafter"/>
</dbReference>
<dbReference type="SUPFAM" id="SSF56112">
    <property type="entry name" value="Protein kinase-like (PK-like)"/>
    <property type="match status" value="1"/>
</dbReference>
<evidence type="ECO:0000256" key="14">
    <source>
        <dbReference type="SAM" id="Coils"/>
    </source>
</evidence>
<evidence type="ECO:0000256" key="7">
    <source>
        <dbReference type="ARBA" id="ARBA00022777"/>
    </source>
</evidence>
<evidence type="ECO:0000256" key="11">
    <source>
        <dbReference type="ARBA" id="ARBA00047899"/>
    </source>
</evidence>
<feature type="region of interest" description="Disordered" evidence="15">
    <location>
        <begin position="645"/>
        <end position="665"/>
    </location>
</feature>
<dbReference type="InterPro" id="IPR017441">
    <property type="entry name" value="Protein_kinase_ATP_BS"/>
</dbReference>
<comment type="catalytic activity">
    <reaction evidence="11">
        <text>L-threonyl-[protein] + ATP = O-phospho-L-threonyl-[protein] + ADP + H(+)</text>
        <dbReference type="Rhea" id="RHEA:46608"/>
        <dbReference type="Rhea" id="RHEA-COMP:11060"/>
        <dbReference type="Rhea" id="RHEA-COMP:11605"/>
        <dbReference type="ChEBI" id="CHEBI:15378"/>
        <dbReference type="ChEBI" id="CHEBI:30013"/>
        <dbReference type="ChEBI" id="CHEBI:30616"/>
        <dbReference type="ChEBI" id="CHEBI:61977"/>
        <dbReference type="ChEBI" id="CHEBI:456216"/>
        <dbReference type="EC" id="2.7.11.1"/>
    </reaction>
</comment>
<evidence type="ECO:0000256" key="2">
    <source>
        <dbReference type="ARBA" id="ARBA00004123"/>
    </source>
</evidence>
<dbReference type="GO" id="GO:0048471">
    <property type="term" value="C:perinuclear region of cytoplasm"/>
    <property type="evidence" value="ECO:0007669"/>
    <property type="project" value="TreeGrafter"/>
</dbReference>
<comment type="cofactor">
    <cofactor evidence="1">
        <name>Mg(2+)</name>
        <dbReference type="ChEBI" id="CHEBI:18420"/>
    </cofactor>
</comment>
<keyword evidence="18" id="KW-1185">Reference proteome</keyword>
<dbReference type="GO" id="GO:0005634">
    <property type="term" value="C:nucleus"/>
    <property type="evidence" value="ECO:0007669"/>
    <property type="project" value="UniProtKB-SubCell"/>
</dbReference>
<reference evidence="17" key="1">
    <citation type="submission" date="2020-07" db="EMBL/GenBank/DDBJ databases">
        <title>A long reads based de novo assembly of the rainbow trout Arlee double haploid line genome.</title>
        <authorList>
            <person name="Gao G."/>
            <person name="Palti Y."/>
        </authorList>
    </citation>
    <scope>NUCLEOTIDE SEQUENCE [LARGE SCALE GENOMIC DNA]</scope>
</reference>
<dbReference type="PANTHER" id="PTHR22974:SF20">
    <property type="entry name" value="SERINE_THREONINE-PROTEIN KINASE TOUSLED-LIKE 2"/>
    <property type="match status" value="1"/>
</dbReference>
<dbReference type="GeneTree" id="ENSGT00950000182984"/>
<dbReference type="GO" id="GO:0005524">
    <property type="term" value="F:ATP binding"/>
    <property type="evidence" value="ECO:0007669"/>
    <property type="project" value="UniProtKB-UniRule"/>
</dbReference>
<dbReference type="SMART" id="SM00220">
    <property type="entry name" value="S_TKc"/>
    <property type="match status" value="1"/>
</dbReference>
<organism evidence="17 18">
    <name type="scientific">Oncorhynchus mykiss</name>
    <name type="common">Rainbow trout</name>
    <name type="synonym">Salmo gairdneri</name>
    <dbReference type="NCBI Taxonomy" id="8022"/>
    <lineage>
        <taxon>Eukaryota</taxon>
        <taxon>Metazoa</taxon>
        <taxon>Chordata</taxon>
        <taxon>Craniata</taxon>
        <taxon>Vertebrata</taxon>
        <taxon>Euteleostomi</taxon>
        <taxon>Actinopterygii</taxon>
        <taxon>Neopterygii</taxon>
        <taxon>Teleostei</taxon>
        <taxon>Protacanthopterygii</taxon>
        <taxon>Salmoniformes</taxon>
        <taxon>Salmonidae</taxon>
        <taxon>Salmoninae</taxon>
        <taxon>Oncorhynchus</taxon>
    </lineage>
</organism>
<dbReference type="Gene3D" id="1.10.510.10">
    <property type="entry name" value="Transferase(Phosphotransferase) domain 1"/>
    <property type="match status" value="1"/>
</dbReference>
<dbReference type="FunFam" id="1.10.510.10:FF:000037">
    <property type="entry name" value="Serine/threonine-protein kinase tousled-like 2"/>
    <property type="match status" value="1"/>
</dbReference>
<dbReference type="InterPro" id="IPR000719">
    <property type="entry name" value="Prot_kinase_dom"/>
</dbReference>
<keyword evidence="6 13" id="KW-0547">Nucleotide-binding</keyword>
<dbReference type="Pfam" id="PF00069">
    <property type="entry name" value="Pkinase"/>
    <property type="match status" value="1"/>
</dbReference>
<feature type="compositionally biased region" description="Polar residues" evidence="15">
    <location>
        <begin position="31"/>
        <end position="44"/>
    </location>
</feature>
<dbReference type="PROSITE" id="PS00108">
    <property type="entry name" value="PROTEIN_KINASE_ST"/>
    <property type="match status" value="1"/>
</dbReference>
<evidence type="ECO:0000256" key="1">
    <source>
        <dbReference type="ARBA" id="ARBA00001946"/>
    </source>
</evidence>
<evidence type="ECO:0000256" key="9">
    <source>
        <dbReference type="ARBA" id="ARBA00023054"/>
    </source>
</evidence>
<evidence type="ECO:0000256" key="6">
    <source>
        <dbReference type="ARBA" id="ARBA00022741"/>
    </source>
</evidence>
<evidence type="ECO:0000256" key="12">
    <source>
        <dbReference type="ARBA" id="ARBA00048679"/>
    </source>
</evidence>
<dbReference type="EC" id="2.7.11.1" evidence="3"/>
<feature type="compositionally biased region" description="Polar residues" evidence="15">
    <location>
        <begin position="259"/>
        <end position="268"/>
    </location>
</feature>
<dbReference type="PANTHER" id="PTHR22974">
    <property type="entry name" value="MIXED LINEAGE PROTEIN KINASE"/>
    <property type="match status" value="1"/>
</dbReference>
<keyword evidence="9 14" id="KW-0175">Coiled coil</keyword>
<keyword evidence="4" id="KW-0723">Serine/threonine-protein kinase</keyword>
<evidence type="ECO:0000259" key="16">
    <source>
        <dbReference type="PROSITE" id="PS50011"/>
    </source>
</evidence>
<reference evidence="17" key="3">
    <citation type="submission" date="2025-09" db="UniProtKB">
        <authorList>
            <consortium name="Ensembl"/>
        </authorList>
    </citation>
    <scope>IDENTIFICATION</scope>
</reference>
<keyword evidence="10" id="KW-0539">Nucleus</keyword>
<reference evidence="17" key="2">
    <citation type="submission" date="2025-08" db="UniProtKB">
        <authorList>
            <consortium name="Ensembl"/>
        </authorList>
    </citation>
    <scope>IDENTIFICATION</scope>
</reference>
<evidence type="ECO:0000256" key="13">
    <source>
        <dbReference type="PROSITE-ProRule" id="PRU10141"/>
    </source>
</evidence>
<evidence type="ECO:0000256" key="15">
    <source>
        <dbReference type="SAM" id="MobiDB-lite"/>
    </source>
</evidence>
<feature type="coiled-coil region" evidence="14">
    <location>
        <begin position="306"/>
        <end position="340"/>
    </location>
</feature>
<feature type="region of interest" description="Disordered" evidence="15">
    <location>
        <begin position="238"/>
        <end position="284"/>
    </location>
</feature>
<dbReference type="GO" id="GO:0035556">
    <property type="term" value="P:intracellular signal transduction"/>
    <property type="evidence" value="ECO:0007669"/>
    <property type="project" value="TreeGrafter"/>
</dbReference>
<feature type="domain" description="Protein kinase" evidence="16">
    <location>
        <begin position="355"/>
        <end position="634"/>
    </location>
</feature>
<keyword evidence="8 13" id="KW-0067">ATP-binding</keyword>
<evidence type="ECO:0000256" key="4">
    <source>
        <dbReference type="ARBA" id="ARBA00022527"/>
    </source>
</evidence>
<dbReference type="PROSITE" id="PS00107">
    <property type="entry name" value="PROTEIN_KINASE_ATP"/>
    <property type="match status" value="1"/>
</dbReference>
<dbReference type="PROSITE" id="PS50011">
    <property type="entry name" value="PROTEIN_KINASE_DOM"/>
    <property type="match status" value="1"/>
</dbReference>
<keyword evidence="5" id="KW-0808">Transferase</keyword>
<dbReference type="AlphaFoldDB" id="A0A8C7WAN2"/>
<evidence type="ECO:0000313" key="17">
    <source>
        <dbReference type="Ensembl" id="ENSOMYP00000081190.2"/>
    </source>
</evidence>
<feature type="binding site" evidence="13">
    <location>
        <position position="384"/>
    </location>
    <ligand>
        <name>ATP</name>
        <dbReference type="ChEBI" id="CHEBI:30616"/>
    </ligand>
</feature>
<feature type="region of interest" description="Disordered" evidence="15">
    <location>
        <begin position="27"/>
        <end position="61"/>
    </location>
</feature>
<sequence length="665" mass="76601">MMEELHSLDPRRQELLEARFTGVGVAKGSGHNESSNQSLCSVGSLSDKELETPEKKPNDQRTRKRKIFCLFFSSPGKGGARGQKISDYFEVSVLTFWQNASIAFNSFALLLTFPLNLSSDLTVEKLTAMENNKNSDLEKKEGRIDDLLRANCDLRRQLDEQQRMLERYKERLNKCVTMSKKLLIEKSKQEKMACRDKSMQDRLRLGHFTTVRHGASFTEQWTDGYAFQNLIKQQERINSQREDIERQRKALAKRKPPSMAQTPPLSLEQNKRKSKANGAESEAYVTPPLPLSAEYHEQEEIFKLRLGHLKKEEAEIQAELERLERVRNLHIRELKRIHNEDNSTFKDHPTLNDRYLLLYLLGRGGFSEVYKAFDLTEQRYVAVKIHQLNKNWRDEKKENYHKHACREYRIHKELDHPRIVKLYDYFSLDTDSFCTVLEYCEGNDLDFYLKQHKLMSEKEGRSIIMQMVNALKYLNEIRPPIIHYDLKPGNILLVNGTACGEIKITDFGLSKIMDDDSYNSVDGMELTSQGAGTYWYLPPECFVVGKEPPKISNKVDVWSVGVIFYQALYGRKPFGHNQSQQDILQENTILKATEVQFPPKPVVTPEAKAFIRRCLVYRKEDRIDVHQLASDPFLMPHIRKSVATSGASGTAIPSTSSSSNSSASN</sequence>
<proteinExistence type="predicted"/>
<evidence type="ECO:0000256" key="10">
    <source>
        <dbReference type="ARBA" id="ARBA00023242"/>
    </source>
</evidence>
<dbReference type="Ensembl" id="ENSOMYT00000088469.2">
    <property type="protein sequence ID" value="ENSOMYP00000081190.2"/>
    <property type="gene ID" value="ENSOMYG00000037220.2"/>
</dbReference>
<feature type="compositionally biased region" description="Basic and acidic residues" evidence="15">
    <location>
        <begin position="238"/>
        <end position="248"/>
    </location>
</feature>